<sequence length="99" mass="11169">MADYLRAELHRTGGFTGRPLHTVADSRSLPPPHAARLRRLMQTLDFTTLTSTFNPPAGADMFRYDLTLQRGDDHWKGTVSDASIPPTLRPLLQFLVEQH</sequence>
<protein>
    <submittedName>
        <fullName evidence="1">Uncharacterized protein</fullName>
    </submittedName>
</protein>
<evidence type="ECO:0000313" key="1">
    <source>
        <dbReference type="EMBL" id="MBU2664200.1"/>
    </source>
</evidence>
<accession>A0ABS5YQB3</accession>
<proteinExistence type="predicted"/>
<dbReference type="InterPro" id="IPR049457">
    <property type="entry name" value="Emfourin"/>
</dbReference>
<organism evidence="1 2">
    <name type="scientific">Paractinoplanes bogorensis</name>
    <dbReference type="NCBI Taxonomy" id="1610840"/>
    <lineage>
        <taxon>Bacteria</taxon>
        <taxon>Bacillati</taxon>
        <taxon>Actinomycetota</taxon>
        <taxon>Actinomycetes</taxon>
        <taxon>Micromonosporales</taxon>
        <taxon>Micromonosporaceae</taxon>
        <taxon>Paractinoplanes</taxon>
    </lineage>
</organism>
<keyword evidence="2" id="KW-1185">Reference proteome</keyword>
<evidence type="ECO:0000313" key="2">
    <source>
        <dbReference type="Proteomes" id="UP001519654"/>
    </source>
</evidence>
<name>A0ABS5YQB3_9ACTN</name>
<dbReference type="Proteomes" id="UP001519654">
    <property type="component" value="Unassembled WGS sequence"/>
</dbReference>
<dbReference type="RefSeq" id="WP_215786623.1">
    <property type="nucleotide sequence ID" value="NZ_JAHKKG010000004.1"/>
</dbReference>
<comment type="caution">
    <text evidence="1">The sequence shown here is derived from an EMBL/GenBank/DDBJ whole genome shotgun (WGS) entry which is preliminary data.</text>
</comment>
<reference evidence="1 2" key="1">
    <citation type="submission" date="2021-06" db="EMBL/GenBank/DDBJ databases">
        <title>Actinoplanes lichenicola sp. nov., and Actinoplanes ovalisporus sp. nov., isolated from lichen in Thailand.</title>
        <authorList>
            <person name="Saeng-In P."/>
            <person name="Kanchanasin P."/>
            <person name="Yuki M."/>
            <person name="Kudo T."/>
            <person name="Ohkuma M."/>
            <person name="Phongsopitanun W."/>
            <person name="Tanasupawat S."/>
        </authorList>
    </citation>
    <scope>NUCLEOTIDE SEQUENCE [LARGE SCALE GENOMIC DNA]</scope>
    <source>
        <strain evidence="1 2">NBRC 110975</strain>
    </source>
</reference>
<dbReference type="Pfam" id="PF20242">
    <property type="entry name" value="Emfourin"/>
    <property type="match status" value="1"/>
</dbReference>
<dbReference type="EMBL" id="JAHKKG010000004">
    <property type="protein sequence ID" value="MBU2664200.1"/>
    <property type="molecule type" value="Genomic_DNA"/>
</dbReference>
<gene>
    <name evidence="1" type="ORF">KOI35_11925</name>
</gene>